<keyword evidence="8" id="KW-0560">Oxidoreductase</keyword>
<comment type="similarity">
    <text evidence="4">Belongs to the DXR family.</text>
</comment>
<dbReference type="InterPro" id="IPR036291">
    <property type="entry name" value="NAD(P)-bd_dom_sf"/>
</dbReference>
<protein>
    <recommendedName>
        <fullName evidence="5">1-deoxy-D-xylulose-5-phosphate reductoisomerase</fullName>
        <ecNumber evidence="5">1.1.1.267</ecNumber>
    </recommendedName>
</protein>
<organism evidence="14">
    <name type="scientific">marine metagenome</name>
    <dbReference type="NCBI Taxonomy" id="408172"/>
    <lineage>
        <taxon>unclassified sequences</taxon>
        <taxon>metagenomes</taxon>
        <taxon>ecological metagenomes</taxon>
    </lineage>
</organism>
<dbReference type="InterPro" id="IPR013512">
    <property type="entry name" value="DXP_reductoisomerase_N"/>
</dbReference>
<evidence type="ECO:0000256" key="11">
    <source>
        <dbReference type="ARBA" id="ARBA00048543"/>
    </source>
</evidence>
<feature type="non-terminal residue" evidence="14">
    <location>
        <position position="1"/>
    </location>
</feature>
<keyword evidence="6" id="KW-0479">Metal-binding</keyword>
<evidence type="ECO:0000256" key="9">
    <source>
        <dbReference type="ARBA" id="ARBA00023211"/>
    </source>
</evidence>
<name>A0A382ME93_9ZZZZ</name>
<dbReference type="Pfam" id="PF08436">
    <property type="entry name" value="DXP_redisom_C"/>
    <property type="match status" value="1"/>
</dbReference>
<gene>
    <name evidence="14" type="ORF">METZ01_LOCUS299834</name>
</gene>
<dbReference type="GO" id="GO:0051484">
    <property type="term" value="P:isopentenyl diphosphate biosynthetic process, methylerythritol 4-phosphate pathway involved in terpenoid biosynthetic process"/>
    <property type="evidence" value="ECO:0007669"/>
    <property type="project" value="TreeGrafter"/>
</dbReference>
<dbReference type="UniPathway" id="UPA00056">
    <property type="reaction ID" value="UER00092"/>
</dbReference>
<dbReference type="SUPFAM" id="SSF51735">
    <property type="entry name" value="NAD(P)-binding Rossmann-fold domains"/>
    <property type="match status" value="1"/>
</dbReference>
<comment type="pathway">
    <text evidence="3">Isoprenoid biosynthesis; isopentenyl diphosphate biosynthesis via DXP pathway; isopentenyl diphosphate from 1-deoxy-D-xylulose 5-phosphate: step 1/6.</text>
</comment>
<evidence type="ECO:0000256" key="2">
    <source>
        <dbReference type="ARBA" id="ARBA00001946"/>
    </source>
</evidence>
<evidence type="ECO:0000259" key="12">
    <source>
        <dbReference type="Pfam" id="PF02670"/>
    </source>
</evidence>
<evidence type="ECO:0000256" key="8">
    <source>
        <dbReference type="ARBA" id="ARBA00023002"/>
    </source>
</evidence>
<proteinExistence type="inferred from homology"/>
<dbReference type="PIRSF" id="PIRSF006205">
    <property type="entry name" value="Dxp_reductismrs"/>
    <property type="match status" value="1"/>
</dbReference>
<comment type="cofactor">
    <cofactor evidence="1">
        <name>Mn(2+)</name>
        <dbReference type="ChEBI" id="CHEBI:29035"/>
    </cofactor>
</comment>
<evidence type="ECO:0000256" key="7">
    <source>
        <dbReference type="ARBA" id="ARBA00022857"/>
    </source>
</evidence>
<dbReference type="EC" id="1.1.1.267" evidence="5"/>
<dbReference type="GO" id="GO:0030604">
    <property type="term" value="F:1-deoxy-D-xylulose-5-phosphate reductoisomerase activity"/>
    <property type="evidence" value="ECO:0007669"/>
    <property type="project" value="UniProtKB-EC"/>
</dbReference>
<reference evidence="14" key="1">
    <citation type="submission" date="2018-05" db="EMBL/GenBank/DDBJ databases">
        <authorList>
            <person name="Lanie J.A."/>
            <person name="Ng W.-L."/>
            <person name="Kazmierczak K.M."/>
            <person name="Andrzejewski T.M."/>
            <person name="Davidsen T.M."/>
            <person name="Wayne K.J."/>
            <person name="Tettelin H."/>
            <person name="Glass J.I."/>
            <person name="Rusch D."/>
            <person name="Podicherti R."/>
            <person name="Tsui H.-C.T."/>
            <person name="Winkler M.E."/>
        </authorList>
    </citation>
    <scope>NUCLEOTIDE SEQUENCE</scope>
</reference>
<sequence length="319" mass="36740">MKKKIAILGSTGSIGKTSLNIFKKNLKEFNITLLSANSNYSSINSQIKKYKPKYFIINNVNVFNKIKNRYKKKKIKIYNKFSDLPRKKIKFDITISAIVGIAGLEPTIKFISLSKKILLANKETVICGWHLIEKLCKKNNSKIIPIDSEHFSIDQLTKNHKDEDIKKIYITASGGPFLKKSLKDFKNIKPKEAIKHPNWQMGKKISIDSSNMMNKVLEVIEAFKLFPFNPDKYKIIIHPQSLVHAIVFFKNGQTKFLYHETDMLIPIANAIYENKIDIETLSGKKNSFPKNCHSLKFQEIDKKKFPIITLLSKNIFKNS</sequence>
<feature type="non-terminal residue" evidence="14">
    <location>
        <position position="319"/>
    </location>
</feature>
<dbReference type="EMBL" id="UINC01092954">
    <property type="protein sequence ID" value="SVC46980.1"/>
    <property type="molecule type" value="Genomic_DNA"/>
</dbReference>
<keyword evidence="9" id="KW-0464">Manganese</keyword>
<dbReference type="PANTHER" id="PTHR30525:SF0">
    <property type="entry name" value="1-DEOXY-D-XYLULOSE 5-PHOSPHATE REDUCTOISOMERASE, CHLOROPLASTIC"/>
    <property type="match status" value="1"/>
</dbReference>
<feature type="domain" description="1-deoxy-D-xylulose 5-phosphate reductoisomerase C-terminal" evidence="13">
    <location>
        <begin position="143"/>
        <end position="226"/>
    </location>
</feature>
<evidence type="ECO:0000313" key="14">
    <source>
        <dbReference type="EMBL" id="SVC46980.1"/>
    </source>
</evidence>
<evidence type="ECO:0000256" key="6">
    <source>
        <dbReference type="ARBA" id="ARBA00022723"/>
    </source>
</evidence>
<dbReference type="GO" id="GO:0070402">
    <property type="term" value="F:NADPH binding"/>
    <property type="evidence" value="ECO:0007669"/>
    <property type="project" value="InterPro"/>
</dbReference>
<accession>A0A382ME93</accession>
<dbReference type="PANTHER" id="PTHR30525">
    <property type="entry name" value="1-DEOXY-D-XYLULOSE 5-PHOSPHATE REDUCTOISOMERASE"/>
    <property type="match status" value="1"/>
</dbReference>
<dbReference type="Pfam" id="PF02670">
    <property type="entry name" value="DXP_reductoisom"/>
    <property type="match status" value="1"/>
</dbReference>
<dbReference type="Gene3D" id="3.40.50.720">
    <property type="entry name" value="NAD(P)-binding Rossmann-like Domain"/>
    <property type="match status" value="1"/>
</dbReference>
<keyword evidence="10" id="KW-0414">Isoprene biosynthesis</keyword>
<dbReference type="GO" id="GO:0030145">
    <property type="term" value="F:manganese ion binding"/>
    <property type="evidence" value="ECO:0007669"/>
    <property type="project" value="TreeGrafter"/>
</dbReference>
<dbReference type="InterPro" id="IPR003821">
    <property type="entry name" value="DXP_reductoisomerase"/>
</dbReference>
<feature type="domain" description="1-deoxy-D-xylulose 5-phosphate reductoisomerase N-terminal" evidence="12">
    <location>
        <begin position="5"/>
        <end position="127"/>
    </location>
</feature>
<evidence type="ECO:0000256" key="10">
    <source>
        <dbReference type="ARBA" id="ARBA00023229"/>
    </source>
</evidence>
<keyword evidence="7" id="KW-0521">NADP</keyword>
<dbReference type="AlphaFoldDB" id="A0A382ME93"/>
<evidence type="ECO:0000256" key="5">
    <source>
        <dbReference type="ARBA" id="ARBA00012366"/>
    </source>
</evidence>
<evidence type="ECO:0000256" key="4">
    <source>
        <dbReference type="ARBA" id="ARBA00006825"/>
    </source>
</evidence>
<dbReference type="InterPro" id="IPR013644">
    <property type="entry name" value="DXP_reductoisomerase_C"/>
</dbReference>
<comment type="catalytic activity">
    <reaction evidence="11">
        <text>2-C-methyl-D-erythritol 4-phosphate + NADP(+) = 1-deoxy-D-xylulose 5-phosphate + NADPH + H(+)</text>
        <dbReference type="Rhea" id="RHEA:13717"/>
        <dbReference type="ChEBI" id="CHEBI:15378"/>
        <dbReference type="ChEBI" id="CHEBI:57783"/>
        <dbReference type="ChEBI" id="CHEBI:57792"/>
        <dbReference type="ChEBI" id="CHEBI:58262"/>
        <dbReference type="ChEBI" id="CHEBI:58349"/>
        <dbReference type="EC" id="1.1.1.267"/>
    </reaction>
    <physiologicalReaction direction="right-to-left" evidence="11">
        <dbReference type="Rhea" id="RHEA:13719"/>
    </physiologicalReaction>
</comment>
<evidence type="ECO:0000256" key="1">
    <source>
        <dbReference type="ARBA" id="ARBA00001936"/>
    </source>
</evidence>
<comment type="cofactor">
    <cofactor evidence="2">
        <name>Mg(2+)</name>
        <dbReference type="ChEBI" id="CHEBI:18420"/>
    </cofactor>
</comment>
<evidence type="ECO:0000259" key="13">
    <source>
        <dbReference type="Pfam" id="PF08436"/>
    </source>
</evidence>
<evidence type="ECO:0000256" key="3">
    <source>
        <dbReference type="ARBA" id="ARBA00005094"/>
    </source>
</evidence>
<dbReference type="SUPFAM" id="SSF55347">
    <property type="entry name" value="Glyceraldehyde-3-phosphate dehydrogenase-like, C-terminal domain"/>
    <property type="match status" value="1"/>
</dbReference>